<evidence type="ECO:0000256" key="3">
    <source>
        <dbReference type="ARBA" id="ARBA00023014"/>
    </source>
</evidence>
<dbReference type="EMBL" id="JAAZAL010000011">
    <property type="protein sequence ID" value="NLE30690.1"/>
    <property type="molecule type" value="Genomic_DNA"/>
</dbReference>
<name>A0A847ESA3_9BACT</name>
<dbReference type="GO" id="GO:0046872">
    <property type="term" value="F:metal ion binding"/>
    <property type="evidence" value="ECO:0007669"/>
    <property type="project" value="UniProtKB-KW"/>
</dbReference>
<keyword evidence="2" id="KW-0408">Iron</keyword>
<evidence type="ECO:0000313" key="5">
    <source>
        <dbReference type="Proteomes" id="UP000554004"/>
    </source>
</evidence>
<sequence length="882" mass="96772">MGKKGFKIFTLILFSFVFVLIFFSFLNQTEAGCRDYCCGGQDGLGAPNPGPGETSNKSTACSGSGSTRNAGRCGVANCVEIPPEKGYCYPWAEQTWQYCCTPYYQICKPDGPVCGNSKLDGDEECDPPDSSCTHDSKAGVCTSGCECCTACSVSCPSPLVSSAPVNPPHSLSEYFYDNIDSCTDRNVCTNPQTRYADCYEVLSPQPTVSLVKLPEGVSTYLGFVSTNHTGGGGYETDALGVTKDNTVNDFYPYSSERYPDSNNLFYMEATFTDGDNPIESTYVWFNKSGIKPITPMYIDLNNDTTPLRYGTQNKEEFGFLLHHNLGVWTPYIPAISGDGDNTGDLWKKATSANGYSQVVEGKTILSIPTVPGANGIISKVLIDSVSYSDNGKKVIIRFSVSFKDTNTSLLSNRPNEGNYKIWLMGNDTFGFTPYDNYEDKAAIVKTAIHNRWITNERIRYYDQWNNTSQSWNLNFLNPQSTLSLNPVGGSDIEMNWTFSGNLPDEFSALVINVYRSEALSIDPVTLTIGSKVYSIEPEPLGDIGSRRIGSLNSDEEQYLLKLQDGTGNGSGILTLNDVTQGQLYFYLTVFDKGGNIGATGRIELDLRDWLITQGGLLYSNSIDINVEHGTTAPTGWDKVKIDFANADLSTELIGHQGSLPVDPYRKLIGSYVIKPYSIPIPIDSYYSSLLERFNRKRRFIQGLKNLGNIGSISGNLSDKGVSETEIAVVERDGTFTVSDNFNCNRQGVFFVSGNLTIEGKIANDNINKDACIFIVGGEVTIGDGTPLFGNILEYDEINAYILSDKKILVAKDEEDFNGLYISGGIHSLSNPGVVFQRSLKVADRLRFPALVVNHHSKYGMLAGRLFGNERIVQSTEVGLKPY</sequence>
<keyword evidence="3" id="KW-0411">Iron-sulfur</keyword>
<proteinExistence type="predicted"/>
<dbReference type="InterPro" id="IPR017900">
    <property type="entry name" value="4Fe4S_Fe_S_CS"/>
</dbReference>
<dbReference type="PROSITE" id="PS00198">
    <property type="entry name" value="4FE4S_FER_1"/>
    <property type="match status" value="1"/>
</dbReference>
<keyword evidence="1" id="KW-0479">Metal-binding</keyword>
<evidence type="ECO:0000313" key="4">
    <source>
        <dbReference type="EMBL" id="NLE30690.1"/>
    </source>
</evidence>
<reference evidence="4 5" key="1">
    <citation type="journal article" date="2020" name="Biotechnol. Biofuels">
        <title>New insights from the biogas microbiome by comprehensive genome-resolved metagenomics of nearly 1600 species originating from multiple anaerobic digesters.</title>
        <authorList>
            <person name="Campanaro S."/>
            <person name="Treu L."/>
            <person name="Rodriguez-R L.M."/>
            <person name="Kovalovszki A."/>
            <person name="Ziels R.M."/>
            <person name="Maus I."/>
            <person name="Zhu X."/>
            <person name="Kougias P.G."/>
            <person name="Basile A."/>
            <person name="Luo G."/>
            <person name="Schluter A."/>
            <person name="Konstantinidis K.T."/>
            <person name="Angelidaki I."/>
        </authorList>
    </citation>
    <scope>NUCLEOTIDE SEQUENCE [LARGE SCALE GENOMIC DNA]</scope>
    <source>
        <strain evidence="4">AS06rmzACSIP_421</strain>
    </source>
</reference>
<dbReference type="AlphaFoldDB" id="A0A847ESA3"/>
<accession>A0A847ESA3</accession>
<organism evidence="4 5">
    <name type="scientific">Candidatus Dojkabacteria bacterium</name>
    <dbReference type="NCBI Taxonomy" id="2099670"/>
    <lineage>
        <taxon>Bacteria</taxon>
        <taxon>Candidatus Dojkabacteria</taxon>
    </lineage>
</organism>
<dbReference type="Proteomes" id="UP000554004">
    <property type="component" value="Unassembled WGS sequence"/>
</dbReference>
<comment type="caution">
    <text evidence="4">The sequence shown here is derived from an EMBL/GenBank/DDBJ whole genome shotgun (WGS) entry which is preliminary data.</text>
</comment>
<dbReference type="GO" id="GO:0051536">
    <property type="term" value="F:iron-sulfur cluster binding"/>
    <property type="evidence" value="ECO:0007669"/>
    <property type="project" value="UniProtKB-KW"/>
</dbReference>
<protein>
    <submittedName>
        <fullName evidence="4">Uncharacterized protein</fullName>
    </submittedName>
</protein>
<evidence type="ECO:0000256" key="2">
    <source>
        <dbReference type="ARBA" id="ARBA00023004"/>
    </source>
</evidence>
<evidence type="ECO:0000256" key="1">
    <source>
        <dbReference type="ARBA" id="ARBA00022723"/>
    </source>
</evidence>
<gene>
    <name evidence="4" type="ORF">GX618_00225</name>
</gene>